<sequence length="274" mass="31065">MDSYTSSQFVSQEGFKLFHSIDRDLYTILVIHLCRDPLESMQVMALWLWLEKVGFKNAVKKILSLPFILINELADEAVTCLNIINGTHFPLPFEANDIPLLQSFMEKEVSLQFFHENQQAAAQGVTKAANIVCLPAFDDIMKQAIEINLSQNSADHSQLQALPQILVPPNERTMFVTFSKGYPVHEHEVKQFFTAAFGDCVESLQMQEVQPFEQSLFARVVFHSASTIEAILSGVSKAKFTINGKHVWVRRFVPKRARSLLPQMPWQPISPFGP</sequence>
<name>A0ABM0PNX8_PRUMU</name>
<protein>
    <submittedName>
        <fullName evidence="2">Uncharacterized protein LOC103340653</fullName>
    </submittedName>
</protein>
<dbReference type="PANTHER" id="PTHR33527:SF14">
    <property type="entry name" value="OS07G0274300 PROTEIN"/>
    <property type="match status" value="1"/>
</dbReference>
<evidence type="ECO:0000313" key="1">
    <source>
        <dbReference type="Proteomes" id="UP000694861"/>
    </source>
</evidence>
<evidence type="ECO:0000313" key="2">
    <source>
        <dbReference type="RefSeq" id="XP_008242315.1"/>
    </source>
</evidence>
<reference evidence="2" key="2">
    <citation type="submission" date="2025-08" db="UniProtKB">
        <authorList>
            <consortium name="RefSeq"/>
        </authorList>
    </citation>
    <scope>IDENTIFICATION</scope>
</reference>
<keyword evidence="1" id="KW-1185">Reference proteome</keyword>
<proteinExistence type="predicted"/>
<organism evidence="1 2">
    <name type="scientific">Prunus mume</name>
    <name type="common">Japanese apricot</name>
    <name type="synonym">Armeniaca mume</name>
    <dbReference type="NCBI Taxonomy" id="102107"/>
    <lineage>
        <taxon>Eukaryota</taxon>
        <taxon>Viridiplantae</taxon>
        <taxon>Streptophyta</taxon>
        <taxon>Embryophyta</taxon>
        <taxon>Tracheophyta</taxon>
        <taxon>Spermatophyta</taxon>
        <taxon>Magnoliopsida</taxon>
        <taxon>eudicotyledons</taxon>
        <taxon>Gunneridae</taxon>
        <taxon>Pentapetalae</taxon>
        <taxon>rosids</taxon>
        <taxon>fabids</taxon>
        <taxon>Rosales</taxon>
        <taxon>Rosaceae</taxon>
        <taxon>Amygdaloideae</taxon>
        <taxon>Amygdaleae</taxon>
        <taxon>Prunus</taxon>
    </lineage>
</organism>
<dbReference type="Proteomes" id="UP000694861">
    <property type="component" value="Linkage group LG8"/>
</dbReference>
<dbReference type="RefSeq" id="XP_008242315.1">
    <property type="nucleotide sequence ID" value="XM_008244093.1"/>
</dbReference>
<dbReference type="GeneID" id="103340653"/>
<accession>A0ABM0PNX8</accession>
<gene>
    <name evidence="2" type="primary">LOC103340653</name>
</gene>
<dbReference type="PANTHER" id="PTHR33527">
    <property type="entry name" value="OS07G0274300 PROTEIN"/>
    <property type="match status" value="1"/>
</dbReference>
<reference evidence="1" key="1">
    <citation type="journal article" date="2012" name="Nat. Commun.">
        <title>The genome of Prunus mume.</title>
        <authorList>
            <person name="Zhang Q."/>
            <person name="Chen W."/>
            <person name="Sun L."/>
            <person name="Zhao F."/>
            <person name="Huang B."/>
            <person name="Yang W."/>
            <person name="Tao Y."/>
            <person name="Wang J."/>
            <person name="Yuan Z."/>
            <person name="Fan G."/>
            <person name="Xing Z."/>
            <person name="Han C."/>
            <person name="Pan H."/>
            <person name="Zhong X."/>
            <person name="Shi W."/>
            <person name="Liang X."/>
            <person name="Du D."/>
            <person name="Sun F."/>
            <person name="Xu Z."/>
            <person name="Hao R."/>
            <person name="Lv T."/>
            <person name="Lv Y."/>
            <person name="Zheng Z."/>
            <person name="Sun M."/>
            <person name="Luo L."/>
            <person name="Cai M."/>
            <person name="Gao Y."/>
            <person name="Wang J."/>
            <person name="Yin Y."/>
            <person name="Xu X."/>
            <person name="Cheng T."/>
            <person name="Wang J."/>
        </authorList>
    </citation>
    <scope>NUCLEOTIDE SEQUENCE [LARGE SCALE GENOMIC DNA]</scope>
</reference>